<gene>
    <name evidence="2" type="ORF">FEAC_06660</name>
</gene>
<accession>A0A0D8FYN0</accession>
<evidence type="ECO:0000313" key="3">
    <source>
        <dbReference type="Proteomes" id="UP000032336"/>
    </source>
</evidence>
<evidence type="ECO:0000313" key="2">
    <source>
        <dbReference type="EMBL" id="KJE77557.1"/>
    </source>
</evidence>
<evidence type="ECO:0000256" key="1">
    <source>
        <dbReference type="SAM" id="Phobius"/>
    </source>
</evidence>
<dbReference type="RefSeq" id="WP_035388599.1">
    <property type="nucleotide sequence ID" value="NZ_JQKF01000003.1"/>
</dbReference>
<name>A0A0D8FYN0_9ACTN</name>
<dbReference type="EMBL" id="JXUW01000004">
    <property type="protein sequence ID" value="KJE77557.1"/>
    <property type="molecule type" value="Genomic_DNA"/>
</dbReference>
<dbReference type="AlphaFoldDB" id="A0A0D8FYN0"/>
<keyword evidence="1" id="KW-0812">Transmembrane</keyword>
<feature type="transmembrane region" description="Helical" evidence="1">
    <location>
        <begin position="6"/>
        <end position="25"/>
    </location>
</feature>
<keyword evidence="3" id="KW-1185">Reference proteome</keyword>
<organism evidence="2 3">
    <name type="scientific">Ferrimicrobium acidiphilum DSM 19497</name>
    <dbReference type="NCBI Taxonomy" id="1121877"/>
    <lineage>
        <taxon>Bacteria</taxon>
        <taxon>Bacillati</taxon>
        <taxon>Actinomycetota</taxon>
        <taxon>Acidimicrobiia</taxon>
        <taxon>Acidimicrobiales</taxon>
        <taxon>Acidimicrobiaceae</taxon>
        <taxon>Ferrimicrobium</taxon>
    </lineage>
</organism>
<feature type="transmembrane region" description="Helical" evidence="1">
    <location>
        <begin position="37"/>
        <end position="58"/>
    </location>
</feature>
<feature type="transmembrane region" description="Helical" evidence="1">
    <location>
        <begin position="64"/>
        <end position="89"/>
    </location>
</feature>
<keyword evidence="1" id="KW-0472">Membrane</keyword>
<proteinExistence type="predicted"/>
<dbReference type="eggNOG" id="ENOG502ZWAS">
    <property type="taxonomic scope" value="Bacteria"/>
</dbReference>
<reference evidence="2 3" key="1">
    <citation type="submission" date="2015-01" db="EMBL/GenBank/DDBJ databases">
        <title>Draft genome of the acidophilic iron oxidizer Ferrimicrobium acidiphilum strain T23.</title>
        <authorList>
            <person name="Poehlein A."/>
            <person name="Eisen S."/>
            <person name="Schloemann M."/>
            <person name="Johnson B.D."/>
            <person name="Daniel R."/>
            <person name="Muehling M."/>
        </authorList>
    </citation>
    <scope>NUCLEOTIDE SEQUENCE [LARGE SCALE GENOMIC DNA]</scope>
    <source>
        <strain evidence="2 3">T23</strain>
    </source>
</reference>
<keyword evidence="1" id="KW-1133">Transmembrane helix</keyword>
<sequence>MHYFGLVILFGLGIYALSLLGERAYVRARELKPLVQLILGIALAWIANVNLWSGFSVANLRAGWIGVTITGLALGGIAFFFDAIVGFFAGLHRKIEDQAVQLERSDLKRVA</sequence>
<dbReference type="OrthoDB" id="4578739at2"/>
<dbReference type="Proteomes" id="UP000032336">
    <property type="component" value="Unassembled WGS sequence"/>
</dbReference>
<dbReference type="GeneID" id="78371968"/>
<protein>
    <submittedName>
        <fullName evidence="2">Uncharacterized protein</fullName>
    </submittedName>
</protein>
<comment type="caution">
    <text evidence="2">The sequence shown here is derived from an EMBL/GenBank/DDBJ whole genome shotgun (WGS) entry which is preliminary data.</text>
</comment>